<evidence type="ECO:0000313" key="2">
    <source>
        <dbReference type="Proteomes" id="UP000838756"/>
    </source>
</evidence>
<comment type="caution">
    <text evidence="1">The sequence shown here is derived from an EMBL/GenBank/DDBJ whole genome shotgun (WGS) entry which is preliminary data.</text>
</comment>
<gene>
    <name evidence="1" type="primary">jg15958</name>
    <name evidence="1" type="ORF">PAEG_LOCUS971</name>
</gene>
<sequence length="74" mass="8594">MTCYYGEEKHRVETCMRERFLNVVRSHVKSTITHKANNVLETMPKPLLLEGDPRAELGRQWVDMMMISQSGLSL</sequence>
<keyword evidence="2" id="KW-1185">Reference proteome</keyword>
<dbReference type="AlphaFoldDB" id="A0A8S4QD28"/>
<name>A0A8S4QD28_9NEOP</name>
<organism evidence="1 2">
    <name type="scientific">Pararge aegeria aegeria</name>
    <dbReference type="NCBI Taxonomy" id="348720"/>
    <lineage>
        <taxon>Eukaryota</taxon>
        <taxon>Metazoa</taxon>
        <taxon>Ecdysozoa</taxon>
        <taxon>Arthropoda</taxon>
        <taxon>Hexapoda</taxon>
        <taxon>Insecta</taxon>
        <taxon>Pterygota</taxon>
        <taxon>Neoptera</taxon>
        <taxon>Endopterygota</taxon>
        <taxon>Lepidoptera</taxon>
        <taxon>Glossata</taxon>
        <taxon>Ditrysia</taxon>
        <taxon>Papilionoidea</taxon>
        <taxon>Nymphalidae</taxon>
        <taxon>Satyrinae</taxon>
        <taxon>Satyrini</taxon>
        <taxon>Parargina</taxon>
        <taxon>Pararge</taxon>
    </lineage>
</organism>
<reference evidence="1" key="1">
    <citation type="submission" date="2022-03" db="EMBL/GenBank/DDBJ databases">
        <authorList>
            <person name="Lindestad O."/>
        </authorList>
    </citation>
    <scope>NUCLEOTIDE SEQUENCE</scope>
</reference>
<accession>A0A8S4QD28</accession>
<dbReference type="EMBL" id="CAKXAJ010003244">
    <property type="protein sequence ID" value="CAH2208355.1"/>
    <property type="molecule type" value="Genomic_DNA"/>
</dbReference>
<evidence type="ECO:0000313" key="1">
    <source>
        <dbReference type="EMBL" id="CAH2208355.1"/>
    </source>
</evidence>
<proteinExistence type="predicted"/>
<protein>
    <submittedName>
        <fullName evidence="1">Jg15958 protein</fullName>
    </submittedName>
</protein>
<dbReference type="Proteomes" id="UP000838756">
    <property type="component" value="Unassembled WGS sequence"/>
</dbReference>